<dbReference type="AlphaFoldDB" id="Q653X7"/>
<evidence type="ECO:0000313" key="2">
    <source>
        <dbReference type="Proteomes" id="UP000000763"/>
    </source>
</evidence>
<protein>
    <submittedName>
        <fullName evidence="1">Uncharacterized protein</fullName>
    </submittedName>
</protein>
<gene>
    <name evidence="1" type="primary">P0547F09.17</name>
</gene>
<sequence>MVLGSCWYYQRVAKSCSFDDGKKERKFRRERKRRGVWLDRKARRRSRWQMRVSLRLRYHVGTPTSLRLRVGGQGRCYVPSGMST</sequence>
<accession>Q653X7</accession>
<proteinExistence type="predicted"/>
<evidence type="ECO:0000313" key="1">
    <source>
        <dbReference type="EMBL" id="BAD45890.1"/>
    </source>
</evidence>
<dbReference type="Proteomes" id="UP000000763">
    <property type="component" value="Chromosome 6"/>
</dbReference>
<reference evidence="2" key="2">
    <citation type="journal article" date="2008" name="Nucleic Acids Res.">
        <title>The rice annotation project database (RAP-DB): 2008 update.</title>
        <authorList>
            <consortium name="The rice annotation project (RAP)"/>
        </authorList>
    </citation>
    <scope>GENOME REANNOTATION</scope>
    <source>
        <strain evidence="2">cv. Nipponbare</strain>
    </source>
</reference>
<dbReference type="EMBL" id="AP004797">
    <property type="protein sequence ID" value="BAD45890.1"/>
    <property type="molecule type" value="Genomic_DNA"/>
</dbReference>
<name>Q653X7_ORYSJ</name>
<reference evidence="2" key="1">
    <citation type="journal article" date="2005" name="Nature">
        <title>The map-based sequence of the rice genome.</title>
        <authorList>
            <consortium name="International rice genome sequencing project (IRGSP)"/>
            <person name="Matsumoto T."/>
            <person name="Wu J."/>
            <person name="Kanamori H."/>
            <person name="Katayose Y."/>
            <person name="Fujisawa M."/>
            <person name="Namiki N."/>
            <person name="Mizuno H."/>
            <person name="Yamamoto K."/>
            <person name="Antonio B.A."/>
            <person name="Baba T."/>
            <person name="Sakata K."/>
            <person name="Nagamura Y."/>
            <person name="Aoki H."/>
            <person name="Arikawa K."/>
            <person name="Arita K."/>
            <person name="Bito T."/>
            <person name="Chiden Y."/>
            <person name="Fujitsuka N."/>
            <person name="Fukunaka R."/>
            <person name="Hamada M."/>
            <person name="Harada C."/>
            <person name="Hayashi A."/>
            <person name="Hijishita S."/>
            <person name="Honda M."/>
            <person name="Hosokawa S."/>
            <person name="Ichikawa Y."/>
            <person name="Idonuma A."/>
            <person name="Iijima M."/>
            <person name="Ikeda M."/>
            <person name="Ikeno M."/>
            <person name="Ito K."/>
            <person name="Ito S."/>
            <person name="Ito T."/>
            <person name="Ito Y."/>
            <person name="Ito Y."/>
            <person name="Iwabuchi A."/>
            <person name="Kamiya K."/>
            <person name="Karasawa W."/>
            <person name="Kurita K."/>
            <person name="Katagiri S."/>
            <person name="Kikuta A."/>
            <person name="Kobayashi H."/>
            <person name="Kobayashi N."/>
            <person name="Machita K."/>
            <person name="Maehara T."/>
            <person name="Masukawa M."/>
            <person name="Mizubayashi T."/>
            <person name="Mukai Y."/>
            <person name="Nagasaki H."/>
            <person name="Nagata Y."/>
            <person name="Naito S."/>
            <person name="Nakashima M."/>
            <person name="Nakama Y."/>
            <person name="Nakamichi Y."/>
            <person name="Nakamura M."/>
            <person name="Meguro A."/>
            <person name="Negishi M."/>
            <person name="Ohta I."/>
            <person name="Ohta T."/>
            <person name="Okamoto M."/>
            <person name="Ono N."/>
            <person name="Saji S."/>
            <person name="Sakaguchi M."/>
            <person name="Sakai K."/>
            <person name="Shibata M."/>
            <person name="Shimokawa T."/>
            <person name="Song J."/>
            <person name="Takazaki Y."/>
            <person name="Terasawa K."/>
            <person name="Tsugane M."/>
            <person name="Tsuji K."/>
            <person name="Ueda S."/>
            <person name="Waki K."/>
            <person name="Yamagata H."/>
            <person name="Yamamoto M."/>
            <person name="Yamamoto S."/>
            <person name="Yamane H."/>
            <person name="Yoshiki S."/>
            <person name="Yoshihara R."/>
            <person name="Yukawa K."/>
            <person name="Zhong H."/>
            <person name="Yano M."/>
            <person name="Yuan Q."/>
            <person name="Ouyang S."/>
            <person name="Liu J."/>
            <person name="Jones K.M."/>
            <person name="Gansberger K."/>
            <person name="Moffat K."/>
            <person name="Hill J."/>
            <person name="Bera J."/>
            <person name="Fadrosh D."/>
            <person name="Jin S."/>
            <person name="Johri S."/>
            <person name="Kim M."/>
            <person name="Overton L."/>
            <person name="Reardon M."/>
            <person name="Tsitrin T."/>
            <person name="Vuong H."/>
            <person name="Weaver B."/>
            <person name="Ciecko A."/>
            <person name="Tallon L."/>
            <person name="Jackson J."/>
            <person name="Pai G."/>
            <person name="Aken S.V."/>
            <person name="Utterback T."/>
            <person name="Reidmuller S."/>
            <person name="Feldblyum T."/>
            <person name="Hsiao J."/>
            <person name="Zismann V."/>
            <person name="Iobst S."/>
            <person name="de Vazeille A.R."/>
            <person name="Buell C.R."/>
            <person name="Ying K."/>
            <person name="Li Y."/>
            <person name="Lu T."/>
            <person name="Huang Y."/>
            <person name="Zhao Q."/>
            <person name="Feng Q."/>
            <person name="Zhang L."/>
            <person name="Zhu J."/>
            <person name="Weng Q."/>
            <person name="Mu J."/>
            <person name="Lu Y."/>
            <person name="Fan D."/>
            <person name="Liu Y."/>
            <person name="Guan J."/>
            <person name="Zhang Y."/>
            <person name="Yu S."/>
            <person name="Liu X."/>
            <person name="Zhang Y."/>
            <person name="Hong G."/>
            <person name="Han B."/>
            <person name="Choisne N."/>
            <person name="Demange N."/>
            <person name="Orjeda G."/>
            <person name="Samain S."/>
            <person name="Cattolico L."/>
            <person name="Pelletier E."/>
            <person name="Couloux A."/>
            <person name="Segurens B."/>
            <person name="Wincker P."/>
            <person name="D'Hont A."/>
            <person name="Scarpelli C."/>
            <person name="Weissenbach J."/>
            <person name="Salanoubat M."/>
            <person name="Quetier F."/>
            <person name="Yu Y."/>
            <person name="Kim H.R."/>
            <person name="Rambo T."/>
            <person name="Currie J."/>
            <person name="Collura K."/>
            <person name="Luo M."/>
            <person name="Yang T."/>
            <person name="Ammiraju J.S.S."/>
            <person name="Engler F."/>
            <person name="Soderlund C."/>
            <person name="Wing R.A."/>
            <person name="Palmer L.E."/>
            <person name="de la Bastide M."/>
            <person name="Spiegel L."/>
            <person name="Nascimento L."/>
            <person name="Zutavern T."/>
            <person name="O'Shaughnessy A."/>
            <person name="Dike S."/>
            <person name="Dedhia N."/>
            <person name="Preston R."/>
            <person name="Balija V."/>
            <person name="McCombie W.R."/>
            <person name="Chow T."/>
            <person name="Chen H."/>
            <person name="Chung M."/>
            <person name="Chen C."/>
            <person name="Shaw J."/>
            <person name="Wu H."/>
            <person name="Hsiao K."/>
            <person name="Chao Y."/>
            <person name="Chu M."/>
            <person name="Cheng C."/>
            <person name="Hour A."/>
            <person name="Lee P."/>
            <person name="Lin S."/>
            <person name="Lin Y."/>
            <person name="Liou J."/>
            <person name="Liu S."/>
            <person name="Hsing Y."/>
            <person name="Raghuvanshi S."/>
            <person name="Mohanty A."/>
            <person name="Bharti A.K."/>
            <person name="Gaur A."/>
            <person name="Gupta V."/>
            <person name="Kumar D."/>
            <person name="Ravi V."/>
            <person name="Vij S."/>
            <person name="Kapur A."/>
            <person name="Khurana P."/>
            <person name="Khurana P."/>
            <person name="Khurana J.P."/>
            <person name="Tyagi A.K."/>
            <person name="Gaikwad K."/>
            <person name="Singh A."/>
            <person name="Dalal V."/>
            <person name="Srivastava S."/>
            <person name="Dixit A."/>
            <person name="Pal A.K."/>
            <person name="Ghazi I.A."/>
            <person name="Yadav M."/>
            <person name="Pandit A."/>
            <person name="Bhargava A."/>
            <person name="Sureshbabu K."/>
            <person name="Batra K."/>
            <person name="Sharma T.R."/>
            <person name="Mohapatra T."/>
            <person name="Singh N.K."/>
            <person name="Messing J."/>
            <person name="Nelson A.B."/>
            <person name="Fuks G."/>
            <person name="Kavchok S."/>
            <person name="Keizer G."/>
            <person name="Linton E."/>
            <person name="Llaca V."/>
            <person name="Song R."/>
            <person name="Tanyolac B."/>
            <person name="Young S."/>
            <person name="Ho-Il K."/>
            <person name="Hahn J.H."/>
            <person name="Sangsakoo G."/>
            <person name="Vanavichit A."/>
            <person name="de Mattos Luiz.A.T."/>
            <person name="Zimmer P.D."/>
            <person name="Malone G."/>
            <person name="Dellagostin O."/>
            <person name="de Oliveira A.C."/>
            <person name="Bevan M."/>
            <person name="Bancroft I."/>
            <person name="Minx P."/>
            <person name="Cordum H."/>
            <person name="Wilson R."/>
            <person name="Cheng Z."/>
            <person name="Jin W."/>
            <person name="Jiang J."/>
            <person name="Leong S.A."/>
            <person name="Iwama H."/>
            <person name="Gojobori T."/>
            <person name="Itoh T."/>
            <person name="Niimura Y."/>
            <person name="Fujii Y."/>
            <person name="Habara T."/>
            <person name="Sakai H."/>
            <person name="Sato Y."/>
            <person name="Wilson G."/>
            <person name="Kumar K."/>
            <person name="McCouch S."/>
            <person name="Juretic N."/>
            <person name="Hoen D."/>
            <person name="Wright S."/>
            <person name="Bruskiewich R."/>
            <person name="Bureau T."/>
            <person name="Miyao A."/>
            <person name="Hirochika H."/>
            <person name="Nishikawa T."/>
            <person name="Kadowaki K."/>
            <person name="Sugiura M."/>
            <person name="Burr B."/>
            <person name="Sasaki T."/>
        </authorList>
    </citation>
    <scope>NUCLEOTIDE SEQUENCE [LARGE SCALE GENOMIC DNA]</scope>
    <source>
        <strain evidence="2">cv. Nipponbare</strain>
    </source>
</reference>
<organism evidence="1 2">
    <name type="scientific">Oryza sativa subsp. japonica</name>
    <name type="common">Rice</name>
    <dbReference type="NCBI Taxonomy" id="39947"/>
    <lineage>
        <taxon>Eukaryota</taxon>
        <taxon>Viridiplantae</taxon>
        <taxon>Streptophyta</taxon>
        <taxon>Embryophyta</taxon>
        <taxon>Tracheophyta</taxon>
        <taxon>Spermatophyta</taxon>
        <taxon>Magnoliopsida</taxon>
        <taxon>Liliopsida</taxon>
        <taxon>Poales</taxon>
        <taxon>Poaceae</taxon>
        <taxon>BOP clade</taxon>
        <taxon>Oryzoideae</taxon>
        <taxon>Oryzeae</taxon>
        <taxon>Oryzinae</taxon>
        <taxon>Oryza</taxon>
        <taxon>Oryza sativa</taxon>
    </lineage>
</organism>